<evidence type="ECO:0000313" key="3">
    <source>
        <dbReference type="EMBL" id="PTM75882.1"/>
    </source>
</evidence>
<protein>
    <submittedName>
        <fullName evidence="3">Uncharacterized protein</fullName>
    </submittedName>
</protein>
<reference evidence="3 4" key="1">
    <citation type="submission" date="2018-04" db="EMBL/GenBank/DDBJ databases">
        <title>Genomic Encyclopedia of Type Strains, Phase III (KMG-III): the genomes of soil and plant-associated and newly described type strains.</title>
        <authorList>
            <person name="Whitman W."/>
        </authorList>
    </citation>
    <scope>NUCLEOTIDE SEQUENCE [LARGE SCALE GENOMIC DNA]</scope>
    <source>
        <strain evidence="3 4">JA192</strain>
    </source>
</reference>
<keyword evidence="4" id="KW-1185">Reference proteome</keyword>
<evidence type="ECO:0000313" key="4">
    <source>
        <dbReference type="Proteomes" id="UP000240800"/>
    </source>
</evidence>
<comment type="caution">
    <text evidence="3">The sequence shown here is derived from an EMBL/GenBank/DDBJ whole genome shotgun (WGS) entry which is preliminary data.</text>
</comment>
<keyword evidence="2" id="KW-0812">Transmembrane</keyword>
<accession>A0ABX5J6U2</accession>
<keyword evidence="2" id="KW-0472">Membrane</keyword>
<gene>
    <name evidence="3" type="ORF">C8J29_110102</name>
</gene>
<feature type="transmembrane region" description="Helical" evidence="2">
    <location>
        <begin position="33"/>
        <end position="55"/>
    </location>
</feature>
<organism evidence="3 4">
    <name type="scientific">Cereibacter johrii</name>
    <dbReference type="NCBI Taxonomy" id="445629"/>
    <lineage>
        <taxon>Bacteria</taxon>
        <taxon>Pseudomonadati</taxon>
        <taxon>Pseudomonadota</taxon>
        <taxon>Alphaproteobacteria</taxon>
        <taxon>Rhodobacterales</taxon>
        <taxon>Paracoccaceae</taxon>
        <taxon>Cereibacter</taxon>
    </lineage>
</organism>
<keyword evidence="2" id="KW-1133">Transmembrane helix</keyword>
<name>A0ABX5J6U2_9RHOB</name>
<feature type="region of interest" description="Disordered" evidence="1">
    <location>
        <begin position="77"/>
        <end position="119"/>
    </location>
</feature>
<feature type="transmembrane region" description="Helical" evidence="2">
    <location>
        <begin position="6"/>
        <end position="26"/>
    </location>
</feature>
<proteinExistence type="predicted"/>
<sequence length="215" mass="23620">MEPVFSPIMMAFGVTLVVGISALAFLKTKRRFGGNVALIGIFAATIALIAAAALFKVERDAQAAGFENWSDRQAAAAAGITDPQAWKQKRAQAETATASEDPERIAAEREQAEAAEAEREKAEAKEAAERRFAPHCLNPQDGSHPEFVSAVKARLRNPDSFEHLETRVLEVDEEGRNIMVMAFWMRDRFGEKKMETALGSFSNKTCGSLAVEFRE</sequence>
<evidence type="ECO:0000256" key="2">
    <source>
        <dbReference type="SAM" id="Phobius"/>
    </source>
</evidence>
<dbReference type="RefSeq" id="WP_069331948.1">
    <property type="nucleotide sequence ID" value="NZ_MABH01000134.1"/>
</dbReference>
<dbReference type="Proteomes" id="UP000240800">
    <property type="component" value="Unassembled WGS sequence"/>
</dbReference>
<dbReference type="EMBL" id="PZZW01000010">
    <property type="protein sequence ID" value="PTM75882.1"/>
    <property type="molecule type" value="Genomic_DNA"/>
</dbReference>
<feature type="compositionally biased region" description="Basic and acidic residues" evidence="1">
    <location>
        <begin position="101"/>
        <end position="119"/>
    </location>
</feature>
<evidence type="ECO:0000256" key="1">
    <source>
        <dbReference type="SAM" id="MobiDB-lite"/>
    </source>
</evidence>